<dbReference type="STRING" id="1450648.CLORY_23180"/>
<dbReference type="PANTHER" id="PTHR47739:SF1">
    <property type="entry name" value="TRNA1(VAL) (ADENINE(37)-N6)-METHYLTRANSFERASE"/>
    <property type="match status" value="1"/>
</dbReference>
<protein>
    <submittedName>
        <fullName evidence="2">tRNA1(Val) (Adenine(37)-N6)-methyltransferase</fullName>
        <ecNumber evidence="2">2.1.1.223</ecNumber>
    </submittedName>
</protein>
<dbReference type="Proteomes" id="UP000190080">
    <property type="component" value="Unassembled WGS sequence"/>
</dbReference>
<sequence>MEKLIRDDETLDDLQLNGIYLIQKKHSFRFGVDAVLLANFARVKKDMKVLDLCSGTGIVPFIICGKMKPEIVYGIEIQKEMVEMANRSAIYNKLQEKIQFIEMDLKDTDKLKKIEKVDVVTVNPPYKLCNSGIINEEDSEAIARHEICCNIDDVIAAAKAVLKDNGRLYMVHRPERIADIICAMRKYKIEPKVIRPVHPNTKKPPNIMLIEAQNYGGKFLRWEKPLYIYKDTGGYSEEIDSIYGRKI</sequence>
<dbReference type="AlphaFoldDB" id="A0A1V4IML3"/>
<keyword evidence="2" id="KW-0808">Transferase</keyword>
<dbReference type="EMBL" id="MZGV01000023">
    <property type="protein sequence ID" value="OPJ61278.1"/>
    <property type="molecule type" value="Genomic_DNA"/>
</dbReference>
<evidence type="ECO:0000313" key="3">
    <source>
        <dbReference type="Proteomes" id="UP000190080"/>
    </source>
</evidence>
<dbReference type="InterPro" id="IPR029063">
    <property type="entry name" value="SAM-dependent_MTases_sf"/>
</dbReference>
<dbReference type="SUPFAM" id="SSF53335">
    <property type="entry name" value="S-adenosyl-L-methionine-dependent methyltransferases"/>
    <property type="match status" value="1"/>
</dbReference>
<evidence type="ECO:0000259" key="1">
    <source>
        <dbReference type="Pfam" id="PF13847"/>
    </source>
</evidence>
<dbReference type="Pfam" id="PF13847">
    <property type="entry name" value="Methyltransf_31"/>
    <property type="match status" value="1"/>
</dbReference>
<dbReference type="CDD" id="cd02440">
    <property type="entry name" value="AdoMet_MTases"/>
    <property type="match status" value="1"/>
</dbReference>
<dbReference type="Gene3D" id="3.40.50.150">
    <property type="entry name" value="Vaccinia Virus protein VP39"/>
    <property type="match status" value="1"/>
</dbReference>
<proteinExistence type="predicted"/>
<dbReference type="InterPro" id="IPR025714">
    <property type="entry name" value="Methyltranfer_dom"/>
</dbReference>
<accession>A0A1V4IML3</accession>
<dbReference type="RefSeq" id="WP_079424525.1">
    <property type="nucleotide sequence ID" value="NZ_MZGV01000023.1"/>
</dbReference>
<keyword evidence="3" id="KW-1185">Reference proteome</keyword>
<dbReference type="PANTHER" id="PTHR47739">
    <property type="entry name" value="TRNA1(VAL) (ADENINE(37)-N6)-METHYLTRANSFERASE"/>
    <property type="match status" value="1"/>
</dbReference>
<dbReference type="OrthoDB" id="9777257at2"/>
<keyword evidence="2" id="KW-0489">Methyltransferase</keyword>
<reference evidence="2 3" key="1">
    <citation type="submission" date="2017-03" db="EMBL/GenBank/DDBJ databases">
        <title>Genome sequence of Clostridium oryzae DSM 28571.</title>
        <authorList>
            <person name="Poehlein A."/>
            <person name="Daniel R."/>
        </authorList>
    </citation>
    <scope>NUCLEOTIDE SEQUENCE [LARGE SCALE GENOMIC DNA]</scope>
    <source>
        <strain evidence="2 3">DSM 28571</strain>
    </source>
</reference>
<dbReference type="GO" id="GO:0008168">
    <property type="term" value="F:methyltransferase activity"/>
    <property type="evidence" value="ECO:0007669"/>
    <property type="project" value="UniProtKB-KW"/>
</dbReference>
<dbReference type="GO" id="GO:0032259">
    <property type="term" value="P:methylation"/>
    <property type="evidence" value="ECO:0007669"/>
    <property type="project" value="UniProtKB-KW"/>
</dbReference>
<gene>
    <name evidence="2" type="primary">yfiC</name>
    <name evidence="2" type="ORF">CLORY_23180</name>
</gene>
<feature type="domain" description="Methyltransferase" evidence="1">
    <location>
        <begin position="44"/>
        <end position="172"/>
    </location>
</feature>
<evidence type="ECO:0000313" key="2">
    <source>
        <dbReference type="EMBL" id="OPJ61278.1"/>
    </source>
</evidence>
<organism evidence="2 3">
    <name type="scientific">Clostridium oryzae</name>
    <dbReference type="NCBI Taxonomy" id="1450648"/>
    <lineage>
        <taxon>Bacteria</taxon>
        <taxon>Bacillati</taxon>
        <taxon>Bacillota</taxon>
        <taxon>Clostridia</taxon>
        <taxon>Eubacteriales</taxon>
        <taxon>Clostridiaceae</taxon>
        <taxon>Clostridium</taxon>
    </lineage>
</organism>
<dbReference type="InterPro" id="IPR050210">
    <property type="entry name" value="tRNA_Adenine-N(6)_MTase"/>
</dbReference>
<name>A0A1V4IML3_9CLOT</name>
<comment type="caution">
    <text evidence="2">The sequence shown here is derived from an EMBL/GenBank/DDBJ whole genome shotgun (WGS) entry which is preliminary data.</text>
</comment>
<dbReference type="EC" id="2.1.1.223" evidence="2"/>